<dbReference type="PROSITE" id="PS50956">
    <property type="entry name" value="HTH_ASNC_2"/>
    <property type="match status" value="1"/>
</dbReference>
<dbReference type="Gene3D" id="1.10.10.10">
    <property type="entry name" value="Winged helix-like DNA-binding domain superfamily/Winged helix DNA-binding domain"/>
    <property type="match status" value="1"/>
</dbReference>
<evidence type="ECO:0000313" key="5">
    <source>
        <dbReference type="EMBL" id="MDN0074460.1"/>
    </source>
</evidence>
<keyword evidence="3" id="KW-0804">Transcription</keyword>
<dbReference type="Pfam" id="PF13412">
    <property type="entry name" value="HTH_24"/>
    <property type="match status" value="1"/>
</dbReference>
<keyword evidence="2" id="KW-0238">DNA-binding</keyword>
<dbReference type="SUPFAM" id="SSF46785">
    <property type="entry name" value="Winged helix' DNA-binding domain"/>
    <property type="match status" value="1"/>
</dbReference>
<dbReference type="InterPro" id="IPR036390">
    <property type="entry name" value="WH_DNA-bd_sf"/>
</dbReference>
<dbReference type="EMBL" id="JAUEDK010000007">
    <property type="protein sequence ID" value="MDN0074460.1"/>
    <property type="molecule type" value="Genomic_DNA"/>
</dbReference>
<dbReference type="CDD" id="cd00090">
    <property type="entry name" value="HTH_ARSR"/>
    <property type="match status" value="1"/>
</dbReference>
<dbReference type="InterPro" id="IPR036388">
    <property type="entry name" value="WH-like_DNA-bd_sf"/>
</dbReference>
<dbReference type="Proteomes" id="UP001168540">
    <property type="component" value="Unassembled WGS sequence"/>
</dbReference>
<dbReference type="SUPFAM" id="SSF54909">
    <property type="entry name" value="Dimeric alpha+beta barrel"/>
    <property type="match status" value="1"/>
</dbReference>
<protein>
    <submittedName>
        <fullName evidence="5">Lrp/AsnC family transcriptional regulator</fullName>
    </submittedName>
</protein>
<name>A0ABT7XL00_9NEIS</name>
<keyword evidence="6" id="KW-1185">Reference proteome</keyword>
<dbReference type="SMART" id="SM00344">
    <property type="entry name" value="HTH_ASNC"/>
    <property type="match status" value="1"/>
</dbReference>
<dbReference type="PANTHER" id="PTHR30154:SF53">
    <property type="entry name" value="HTH-TYPE TRANSCRIPTIONAL REGULATOR LRPC"/>
    <property type="match status" value="1"/>
</dbReference>
<organism evidence="5 6">
    <name type="scientific">Crenobacter oryzisoli</name>
    <dbReference type="NCBI Taxonomy" id="3056844"/>
    <lineage>
        <taxon>Bacteria</taxon>
        <taxon>Pseudomonadati</taxon>
        <taxon>Pseudomonadota</taxon>
        <taxon>Betaproteobacteria</taxon>
        <taxon>Neisseriales</taxon>
        <taxon>Neisseriaceae</taxon>
        <taxon>Crenobacter</taxon>
    </lineage>
</organism>
<evidence type="ECO:0000256" key="3">
    <source>
        <dbReference type="ARBA" id="ARBA00023163"/>
    </source>
</evidence>
<dbReference type="InterPro" id="IPR019887">
    <property type="entry name" value="Tscrpt_reg_AsnC/Lrp_C"/>
</dbReference>
<dbReference type="InterPro" id="IPR011991">
    <property type="entry name" value="ArsR-like_HTH"/>
</dbReference>
<evidence type="ECO:0000256" key="1">
    <source>
        <dbReference type="ARBA" id="ARBA00023015"/>
    </source>
</evidence>
<feature type="domain" description="HTH asnC-type" evidence="4">
    <location>
        <begin position="3"/>
        <end position="64"/>
    </location>
</feature>
<dbReference type="InterPro" id="IPR019888">
    <property type="entry name" value="Tscrpt_reg_AsnC-like"/>
</dbReference>
<gene>
    <name evidence="5" type="ORF">QU481_06065</name>
</gene>
<dbReference type="RefSeq" id="WP_289829030.1">
    <property type="nucleotide sequence ID" value="NZ_JAUEDK010000007.1"/>
</dbReference>
<dbReference type="Gene3D" id="3.30.70.920">
    <property type="match status" value="1"/>
</dbReference>
<evidence type="ECO:0000259" key="4">
    <source>
        <dbReference type="PROSITE" id="PS50956"/>
    </source>
</evidence>
<dbReference type="PANTHER" id="PTHR30154">
    <property type="entry name" value="LEUCINE-RESPONSIVE REGULATORY PROTEIN"/>
    <property type="match status" value="1"/>
</dbReference>
<proteinExistence type="predicted"/>
<dbReference type="PRINTS" id="PR00033">
    <property type="entry name" value="HTHASNC"/>
</dbReference>
<dbReference type="InterPro" id="IPR011008">
    <property type="entry name" value="Dimeric_a/b-barrel"/>
</dbReference>
<keyword evidence="1" id="KW-0805">Transcription regulation</keyword>
<evidence type="ECO:0000313" key="6">
    <source>
        <dbReference type="Proteomes" id="UP001168540"/>
    </source>
</evidence>
<dbReference type="InterPro" id="IPR000485">
    <property type="entry name" value="AsnC-type_HTH_dom"/>
</dbReference>
<evidence type="ECO:0000256" key="2">
    <source>
        <dbReference type="ARBA" id="ARBA00023125"/>
    </source>
</evidence>
<sequence>MEIDGKAWKMLAALQANARLSLTELAQVAGLSVPAVSERLRRLEEAGVIRGYRAEVAADKLGYPLQALIGITVPQPYKATLLALLDEMPEVLECHHVTGQDSYVFRLACRDVAHLEATLARVNHLGETRTALILSTPIPIRPLQPFALRAD</sequence>
<comment type="caution">
    <text evidence="5">The sequence shown here is derived from an EMBL/GenBank/DDBJ whole genome shotgun (WGS) entry which is preliminary data.</text>
</comment>
<dbReference type="Pfam" id="PF01037">
    <property type="entry name" value="AsnC_trans_reg"/>
    <property type="match status" value="1"/>
</dbReference>
<reference evidence="5" key="1">
    <citation type="submission" date="2023-06" db="EMBL/GenBank/DDBJ databases">
        <authorList>
            <person name="Zhang S."/>
        </authorList>
    </citation>
    <scope>NUCLEOTIDE SEQUENCE</scope>
    <source>
        <strain evidence="5">SG2303</strain>
    </source>
</reference>
<accession>A0ABT7XL00</accession>